<organism evidence="2 3">
    <name type="scientific">Dentipellis fragilis</name>
    <dbReference type="NCBI Taxonomy" id="205917"/>
    <lineage>
        <taxon>Eukaryota</taxon>
        <taxon>Fungi</taxon>
        <taxon>Dikarya</taxon>
        <taxon>Basidiomycota</taxon>
        <taxon>Agaricomycotina</taxon>
        <taxon>Agaricomycetes</taxon>
        <taxon>Russulales</taxon>
        <taxon>Hericiaceae</taxon>
        <taxon>Dentipellis</taxon>
    </lineage>
</organism>
<comment type="caution">
    <text evidence="2">The sequence shown here is derived from an EMBL/GenBank/DDBJ whole genome shotgun (WGS) entry which is preliminary data.</text>
</comment>
<sequence length="203" mass="21367">MQKRKEEVENINTEEDAAAFVERMTELLKMASSGDGQDSLSSDITNSLDAILSGYDMRLDFSDPSSSSLQPSSLDASTSAPLSPPSGPMSATDPLVEFFDFSSYGMDDDLAGSKAPTPDLVPASSTNPSPGSGSEADPAGHGSGASGSSPHIADAKVDELGDSDPLRMGIWKEIDGGQSAYYSGTDWKWDQPMQPMEWAISTS</sequence>
<dbReference type="Proteomes" id="UP000298327">
    <property type="component" value="Unassembled WGS sequence"/>
</dbReference>
<name>A0A4Y9Y2Z9_9AGAM</name>
<dbReference type="AlphaFoldDB" id="A0A4Y9Y2Z9"/>
<dbReference type="STRING" id="205917.A0A4Y9Y2Z9"/>
<gene>
    <name evidence="2" type="ORF">EVG20_g8912</name>
</gene>
<reference evidence="2 3" key="1">
    <citation type="submission" date="2019-02" db="EMBL/GenBank/DDBJ databases">
        <title>Genome sequencing of the rare red list fungi Dentipellis fragilis.</title>
        <authorList>
            <person name="Buettner E."/>
            <person name="Kellner H."/>
        </authorList>
    </citation>
    <scope>NUCLEOTIDE SEQUENCE [LARGE SCALE GENOMIC DNA]</scope>
    <source>
        <strain evidence="2 3">DSM 105465</strain>
    </source>
</reference>
<feature type="compositionally biased region" description="Polar residues" evidence="1">
    <location>
        <begin position="123"/>
        <end position="132"/>
    </location>
</feature>
<protein>
    <submittedName>
        <fullName evidence="2">Uncharacterized protein</fullName>
    </submittedName>
</protein>
<dbReference type="OrthoDB" id="3270045at2759"/>
<proteinExistence type="predicted"/>
<dbReference type="EMBL" id="SEOQ01000825">
    <property type="protein sequence ID" value="TFY56472.1"/>
    <property type="molecule type" value="Genomic_DNA"/>
</dbReference>
<evidence type="ECO:0000256" key="1">
    <source>
        <dbReference type="SAM" id="MobiDB-lite"/>
    </source>
</evidence>
<keyword evidence="3" id="KW-1185">Reference proteome</keyword>
<evidence type="ECO:0000313" key="2">
    <source>
        <dbReference type="EMBL" id="TFY56472.1"/>
    </source>
</evidence>
<accession>A0A4Y9Y2Z9</accession>
<feature type="compositionally biased region" description="Low complexity" evidence="1">
    <location>
        <begin position="62"/>
        <end position="79"/>
    </location>
</feature>
<feature type="region of interest" description="Disordered" evidence="1">
    <location>
        <begin position="59"/>
        <end position="94"/>
    </location>
</feature>
<feature type="region of interest" description="Disordered" evidence="1">
    <location>
        <begin position="107"/>
        <end position="163"/>
    </location>
</feature>
<evidence type="ECO:0000313" key="3">
    <source>
        <dbReference type="Proteomes" id="UP000298327"/>
    </source>
</evidence>